<reference evidence="2" key="1">
    <citation type="journal article" date="2023" name="Mol. Phylogenet. Evol.">
        <title>Genome-scale phylogeny and comparative genomics of the fungal order Sordariales.</title>
        <authorList>
            <person name="Hensen N."/>
            <person name="Bonometti L."/>
            <person name="Westerberg I."/>
            <person name="Brannstrom I.O."/>
            <person name="Guillou S."/>
            <person name="Cros-Aarteil S."/>
            <person name="Calhoun S."/>
            <person name="Haridas S."/>
            <person name="Kuo A."/>
            <person name="Mondo S."/>
            <person name="Pangilinan J."/>
            <person name="Riley R."/>
            <person name="LaButti K."/>
            <person name="Andreopoulos B."/>
            <person name="Lipzen A."/>
            <person name="Chen C."/>
            <person name="Yan M."/>
            <person name="Daum C."/>
            <person name="Ng V."/>
            <person name="Clum A."/>
            <person name="Steindorff A."/>
            <person name="Ohm R.A."/>
            <person name="Martin F."/>
            <person name="Silar P."/>
            <person name="Natvig D.O."/>
            <person name="Lalanne C."/>
            <person name="Gautier V."/>
            <person name="Ament-Velasquez S.L."/>
            <person name="Kruys A."/>
            <person name="Hutchinson M.I."/>
            <person name="Powell A.J."/>
            <person name="Barry K."/>
            <person name="Miller A.N."/>
            <person name="Grigoriev I.V."/>
            <person name="Debuchy R."/>
            <person name="Gladieux P."/>
            <person name="Hiltunen Thoren M."/>
            <person name="Johannesson H."/>
        </authorList>
    </citation>
    <scope>NUCLEOTIDE SEQUENCE</scope>
    <source>
        <strain evidence="2">PSN309</strain>
    </source>
</reference>
<protein>
    <submittedName>
        <fullName evidence="2">Uncharacterized protein</fullName>
    </submittedName>
</protein>
<sequence length="462" mass="52695">MLVRDTKRAVLLLCPLVALLLLSVSFWRADTESLRKKVDSLLWSPKPSGDGTTTSSDSNVDGGSEKTVAEIPEPTSDSHGRPAPLPPHDAWREIFSASTTDKKFFEIRFGGLQAFNPNIIPHPTRNDTWIIIGQKWVAHDLTKLGFTAHEIGCNAQFIADELRCIDEPEVLPIKPTKGKNLCKAKWELLNLNEGPHDARVFYGPKKPYIIFGSNSDFSCFGMWMQDLRELVPWPAEPLADKTFRKAIELQRPPPVGHIEKNWFLFWDKDDRMYAHHDIFPKRSFAALRETGLVDGPDMARRAQQNDEKCLSQYLPKLPEHLESIHQATNSLKITLCKRSDAHCKADDSNTFIMTIIQHKKYYKWHGEYEPYVVLFRQSAPFELYAISKKPFWISGRERKDAEDWTSMVYVTSIGWKEHGLKYHAYMDDVLFLGFGIEDSRAGGIDMRAEDLLQDLGLCSTAA</sequence>
<proteinExistence type="predicted"/>
<dbReference type="AlphaFoldDB" id="A0AAN6WLL7"/>
<dbReference type="EMBL" id="MU864537">
    <property type="protein sequence ID" value="KAK4183605.1"/>
    <property type="molecule type" value="Genomic_DNA"/>
</dbReference>
<evidence type="ECO:0000313" key="2">
    <source>
        <dbReference type="EMBL" id="KAK4183605.1"/>
    </source>
</evidence>
<dbReference type="Proteomes" id="UP001302126">
    <property type="component" value="Unassembled WGS sequence"/>
</dbReference>
<keyword evidence="3" id="KW-1185">Reference proteome</keyword>
<evidence type="ECO:0000256" key="1">
    <source>
        <dbReference type="SAM" id="MobiDB-lite"/>
    </source>
</evidence>
<accession>A0AAN6WLL7</accession>
<name>A0AAN6WLL7_9PEZI</name>
<feature type="compositionally biased region" description="Low complexity" evidence="1">
    <location>
        <begin position="48"/>
        <end position="62"/>
    </location>
</feature>
<evidence type="ECO:0000313" key="3">
    <source>
        <dbReference type="Proteomes" id="UP001302126"/>
    </source>
</evidence>
<gene>
    <name evidence="2" type="ORF">QBC35DRAFT_93236</name>
</gene>
<reference evidence="2" key="2">
    <citation type="submission" date="2023-05" db="EMBL/GenBank/DDBJ databases">
        <authorList>
            <consortium name="Lawrence Berkeley National Laboratory"/>
            <person name="Steindorff A."/>
            <person name="Hensen N."/>
            <person name="Bonometti L."/>
            <person name="Westerberg I."/>
            <person name="Brannstrom I.O."/>
            <person name="Guillou S."/>
            <person name="Cros-Aarteil S."/>
            <person name="Calhoun S."/>
            <person name="Haridas S."/>
            <person name="Kuo A."/>
            <person name="Mondo S."/>
            <person name="Pangilinan J."/>
            <person name="Riley R."/>
            <person name="Labutti K."/>
            <person name="Andreopoulos B."/>
            <person name="Lipzen A."/>
            <person name="Chen C."/>
            <person name="Yanf M."/>
            <person name="Daum C."/>
            <person name="Ng V."/>
            <person name="Clum A."/>
            <person name="Ohm R."/>
            <person name="Martin F."/>
            <person name="Silar P."/>
            <person name="Natvig D."/>
            <person name="Lalanne C."/>
            <person name="Gautier V."/>
            <person name="Ament-Velasquez S.L."/>
            <person name="Kruys A."/>
            <person name="Hutchinson M.I."/>
            <person name="Powell A.J."/>
            <person name="Barry K."/>
            <person name="Miller A.N."/>
            <person name="Grigoriev I.V."/>
            <person name="Debuchy R."/>
            <person name="Gladieux P."/>
            <person name="Thoren M.H."/>
            <person name="Johannesson H."/>
        </authorList>
    </citation>
    <scope>NUCLEOTIDE SEQUENCE</scope>
    <source>
        <strain evidence="2">PSN309</strain>
    </source>
</reference>
<feature type="region of interest" description="Disordered" evidence="1">
    <location>
        <begin position="45"/>
        <end position="85"/>
    </location>
</feature>
<comment type="caution">
    <text evidence="2">The sequence shown here is derived from an EMBL/GenBank/DDBJ whole genome shotgun (WGS) entry which is preliminary data.</text>
</comment>
<organism evidence="2 3">
    <name type="scientific">Podospora australis</name>
    <dbReference type="NCBI Taxonomy" id="1536484"/>
    <lineage>
        <taxon>Eukaryota</taxon>
        <taxon>Fungi</taxon>
        <taxon>Dikarya</taxon>
        <taxon>Ascomycota</taxon>
        <taxon>Pezizomycotina</taxon>
        <taxon>Sordariomycetes</taxon>
        <taxon>Sordariomycetidae</taxon>
        <taxon>Sordariales</taxon>
        <taxon>Podosporaceae</taxon>
        <taxon>Podospora</taxon>
    </lineage>
</organism>